<evidence type="ECO:0000256" key="3">
    <source>
        <dbReference type="ARBA" id="ARBA00022982"/>
    </source>
</evidence>
<dbReference type="Proteomes" id="UP001596364">
    <property type="component" value="Unassembled WGS sequence"/>
</dbReference>
<proteinExistence type="inferred from homology"/>
<dbReference type="EMBL" id="JBHSUS010000001">
    <property type="protein sequence ID" value="MFC6438942.1"/>
    <property type="molecule type" value="Genomic_DNA"/>
</dbReference>
<dbReference type="PROSITE" id="PS00194">
    <property type="entry name" value="THIOREDOXIN_1"/>
    <property type="match status" value="1"/>
</dbReference>
<evidence type="ECO:0000256" key="6">
    <source>
        <dbReference type="NCBIfam" id="TIGR01068"/>
    </source>
</evidence>
<evidence type="ECO:0000313" key="8">
    <source>
        <dbReference type="EMBL" id="MFC6438942.1"/>
    </source>
</evidence>
<evidence type="ECO:0000256" key="5">
    <source>
        <dbReference type="ARBA" id="ARBA00023284"/>
    </source>
</evidence>
<keyword evidence="3" id="KW-0249">Electron transport</keyword>
<dbReference type="SUPFAM" id="SSF52833">
    <property type="entry name" value="Thioredoxin-like"/>
    <property type="match status" value="1"/>
</dbReference>
<evidence type="ECO:0000259" key="7">
    <source>
        <dbReference type="PROSITE" id="PS51352"/>
    </source>
</evidence>
<comment type="similarity">
    <text evidence="1">Belongs to the thioredoxin family.</text>
</comment>
<keyword evidence="2" id="KW-0813">Transport</keyword>
<protein>
    <recommendedName>
        <fullName evidence="6">Thioredoxin</fullName>
    </recommendedName>
</protein>
<dbReference type="SUPFAM" id="SSF48452">
    <property type="entry name" value="TPR-like"/>
    <property type="match status" value="1"/>
</dbReference>
<evidence type="ECO:0000313" key="9">
    <source>
        <dbReference type="Proteomes" id="UP001596364"/>
    </source>
</evidence>
<dbReference type="PRINTS" id="PR00421">
    <property type="entry name" value="THIOREDOXIN"/>
</dbReference>
<organism evidence="8 9">
    <name type="scientific">Pseudobowmanella zhangzhouensis</name>
    <dbReference type="NCBI Taxonomy" id="1537679"/>
    <lineage>
        <taxon>Bacteria</taxon>
        <taxon>Pseudomonadati</taxon>
        <taxon>Pseudomonadota</taxon>
        <taxon>Gammaproteobacteria</taxon>
        <taxon>Alteromonadales</taxon>
        <taxon>Alteromonadaceae</taxon>
    </lineage>
</organism>
<dbReference type="InterPro" id="IPR017937">
    <property type="entry name" value="Thioredoxin_CS"/>
</dbReference>
<comment type="caution">
    <text evidence="8">The sequence shown here is derived from an EMBL/GenBank/DDBJ whole genome shotgun (WGS) entry which is preliminary data.</text>
</comment>
<feature type="domain" description="Thioredoxin" evidence="7">
    <location>
        <begin position="1"/>
        <end position="110"/>
    </location>
</feature>
<dbReference type="Pfam" id="PF14559">
    <property type="entry name" value="TPR_19"/>
    <property type="match status" value="1"/>
</dbReference>
<keyword evidence="4" id="KW-1015">Disulfide bond</keyword>
<evidence type="ECO:0000256" key="1">
    <source>
        <dbReference type="ARBA" id="ARBA00008987"/>
    </source>
</evidence>
<dbReference type="InterPro" id="IPR036249">
    <property type="entry name" value="Thioredoxin-like_sf"/>
</dbReference>
<dbReference type="RefSeq" id="WP_131259048.1">
    <property type="nucleotide sequence ID" value="NZ_JBHSUS010000001.1"/>
</dbReference>
<dbReference type="PANTHER" id="PTHR45663:SF11">
    <property type="entry name" value="GEO12009P1"/>
    <property type="match status" value="1"/>
</dbReference>
<accession>A0ABW1XHU6</accession>
<dbReference type="Pfam" id="PF00085">
    <property type="entry name" value="Thioredoxin"/>
    <property type="match status" value="1"/>
</dbReference>
<dbReference type="InterPro" id="IPR005746">
    <property type="entry name" value="Thioredoxin"/>
</dbReference>
<dbReference type="Gene3D" id="3.40.30.10">
    <property type="entry name" value="Glutaredoxin"/>
    <property type="match status" value="1"/>
</dbReference>
<dbReference type="InterPro" id="IPR011990">
    <property type="entry name" value="TPR-like_helical_dom_sf"/>
</dbReference>
<evidence type="ECO:0000256" key="2">
    <source>
        <dbReference type="ARBA" id="ARBA00022448"/>
    </source>
</evidence>
<keyword evidence="5" id="KW-0676">Redox-active center</keyword>
<keyword evidence="9" id="KW-1185">Reference proteome</keyword>
<sequence length="281" mass="31079">MSNAINVDLENFQHVMLELSQQKLVLVDFWADWCAPCKNLMPILEKLAVQYAEHLVLAKVNCDEQPQIAAQFGVRSLPTVILVKDGQPVDGFAGVQPESDIVALLQKYLPNPVDELLASAQQQLGAEQWEQAAQLAKQAHDLAPERADVKFVLASAYIQQGFTAQAKTLLETVTMVDQDATYQALMGQIELAEQAADTPEIQALQQQLAAQPDNLTLQVQLAVQLQQAKRVEEALELFFAVLKKDLNFGEAKKLALDTINGLPPGDPLASTYRRKIYSLLY</sequence>
<reference evidence="9" key="1">
    <citation type="journal article" date="2019" name="Int. J. Syst. Evol. Microbiol.">
        <title>The Global Catalogue of Microorganisms (GCM) 10K type strain sequencing project: providing services to taxonomists for standard genome sequencing and annotation.</title>
        <authorList>
            <consortium name="The Broad Institute Genomics Platform"/>
            <consortium name="The Broad Institute Genome Sequencing Center for Infectious Disease"/>
            <person name="Wu L."/>
            <person name="Ma J."/>
        </authorList>
    </citation>
    <scope>NUCLEOTIDE SEQUENCE [LARGE SCALE GENOMIC DNA]</scope>
    <source>
        <strain evidence="9">CGMCC 1.16031</strain>
    </source>
</reference>
<dbReference type="Pfam" id="PF14561">
    <property type="entry name" value="TPR_20"/>
    <property type="match status" value="1"/>
</dbReference>
<dbReference type="PANTHER" id="PTHR45663">
    <property type="entry name" value="GEO12009P1"/>
    <property type="match status" value="1"/>
</dbReference>
<gene>
    <name evidence="8" type="primary">trxA</name>
    <name evidence="8" type="ORF">ACFP85_02085</name>
</gene>
<dbReference type="CDD" id="cd02956">
    <property type="entry name" value="ybbN"/>
    <property type="match status" value="1"/>
</dbReference>
<dbReference type="InterPro" id="IPR013766">
    <property type="entry name" value="Thioredoxin_domain"/>
</dbReference>
<dbReference type="Gene3D" id="1.25.40.10">
    <property type="entry name" value="Tetratricopeptide repeat domain"/>
    <property type="match status" value="2"/>
</dbReference>
<evidence type="ECO:0000256" key="4">
    <source>
        <dbReference type="ARBA" id="ARBA00023157"/>
    </source>
</evidence>
<dbReference type="PROSITE" id="PS51352">
    <property type="entry name" value="THIOREDOXIN_2"/>
    <property type="match status" value="1"/>
</dbReference>
<dbReference type="NCBIfam" id="TIGR01068">
    <property type="entry name" value="thioredoxin"/>
    <property type="match status" value="1"/>
</dbReference>
<name>A0ABW1XHU6_9ALTE</name>